<dbReference type="PANTHER" id="PTHR11069">
    <property type="entry name" value="GLUCOSYLCERAMIDASE"/>
    <property type="match status" value="1"/>
</dbReference>
<dbReference type="Gene3D" id="3.20.20.80">
    <property type="entry name" value="Glycosidases"/>
    <property type="match status" value="1"/>
</dbReference>
<evidence type="ECO:0000256" key="4">
    <source>
        <dbReference type="ARBA" id="ARBA00022729"/>
    </source>
</evidence>
<proteinExistence type="inferred from homology"/>
<dbReference type="InterPro" id="IPR001139">
    <property type="entry name" value="Glyco_hydro_30"/>
</dbReference>
<comment type="similarity">
    <text evidence="2 6">Belongs to the glycosyl hydrolase 30 family.</text>
</comment>
<dbReference type="Proteomes" id="UP000887540">
    <property type="component" value="Unplaced"/>
</dbReference>
<dbReference type="GO" id="GO:0016020">
    <property type="term" value="C:membrane"/>
    <property type="evidence" value="ECO:0007669"/>
    <property type="project" value="GOC"/>
</dbReference>
<evidence type="ECO:0000259" key="7">
    <source>
        <dbReference type="Pfam" id="PF02055"/>
    </source>
</evidence>
<dbReference type="GO" id="GO:0006680">
    <property type="term" value="P:glucosylceramide catabolic process"/>
    <property type="evidence" value="ECO:0007669"/>
    <property type="project" value="TreeGrafter"/>
</dbReference>
<evidence type="ECO:0000256" key="5">
    <source>
        <dbReference type="ARBA" id="ARBA00022801"/>
    </source>
</evidence>
<feature type="domain" description="Glycosyl hydrolase family 30 TIM-barrel" evidence="7">
    <location>
        <begin position="3"/>
        <end position="78"/>
    </location>
</feature>
<evidence type="ECO:0000313" key="10">
    <source>
        <dbReference type="WBParaSite" id="ACRNAN_Path_1268.g4954.t1"/>
    </source>
</evidence>
<evidence type="ECO:0000259" key="8">
    <source>
        <dbReference type="Pfam" id="PF17189"/>
    </source>
</evidence>
<evidence type="ECO:0000256" key="3">
    <source>
        <dbReference type="ARBA" id="ARBA00012658"/>
    </source>
</evidence>
<organism evidence="9 10">
    <name type="scientific">Acrobeloides nanus</name>
    <dbReference type="NCBI Taxonomy" id="290746"/>
    <lineage>
        <taxon>Eukaryota</taxon>
        <taxon>Metazoa</taxon>
        <taxon>Ecdysozoa</taxon>
        <taxon>Nematoda</taxon>
        <taxon>Chromadorea</taxon>
        <taxon>Rhabditida</taxon>
        <taxon>Tylenchina</taxon>
        <taxon>Cephalobomorpha</taxon>
        <taxon>Cephaloboidea</taxon>
        <taxon>Cephalobidae</taxon>
        <taxon>Acrobeloides</taxon>
    </lineage>
</organism>
<keyword evidence="9" id="KW-1185">Reference proteome</keyword>
<keyword evidence="6" id="KW-0746">Sphingolipid metabolism</keyword>
<dbReference type="EC" id="3.2.1.45" evidence="3 6"/>
<dbReference type="SUPFAM" id="SSF51445">
    <property type="entry name" value="(Trans)glycosidases"/>
    <property type="match status" value="1"/>
</dbReference>
<keyword evidence="5 6" id="KW-0378">Hydrolase</keyword>
<dbReference type="Pfam" id="PF02055">
    <property type="entry name" value="Glyco_hydro_30"/>
    <property type="match status" value="1"/>
</dbReference>
<evidence type="ECO:0000313" key="9">
    <source>
        <dbReference type="Proteomes" id="UP000887540"/>
    </source>
</evidence>
<reference evidence="10" key="1">
    <citation type="submission" date="2022-11" db="UniProtKB">
        <authorList>
            <consortium name="WormBaseParasite"/>
        </authorList>
    </citation>
    <scope>IDENTIFICATION</scope>
</reference>
<keyword evidence="6" id="KW-0326">Glycosidase</keyword>
<name>A0A914BY75_9BILA</name>
<dbReference type="PANTHER" id="PTHR11069:SF23">
    <property type="entry name" value="LYSOSOMAL ACID GLUCOSYLCERAMIDASE"/>
    <property type="match status" value="1"/>
</dbReference>
<evidence type="ECO:0000256" key="1">
    <source>
        <dbReference type="ARBA" id="ARBA00001013"/>
    </source>
</evidence>
<dbReference type="AlphaFoldDB" id="A0A914BY75"/>
<dbReference type="Pfam" id="PF17189">
    <property type="entry name" value="Glyco_hydro_30C"/>
    <property type="match status" value="1"/>
</dbReference>
<dbReference type="GO" id="GO:0004348">
    <property type="term" value="F:glucosylceramidase activity"/>
    <property type="evidence" value="ECO:0007669"/>
    <property type="project" value="UniProtKB-EC"/>
</dbReference>
<feature type="domain" description="Glycosyl hydrolase family 30 beta sandwich" evidence="8">
    <location>
        <begin position="81"/>
        <end position="148"/>
    </location>
</feature>
<protein>
    <recommendedName>
        <fullName evidence="3 6">Glucosylceramidase</fullName>
        <ecNumber evidence="3 6">3.2.1.45</ecNumber>
    </recommendedName>
</protein>
<accession>A0A914BY75</accession>
<evidence type="ECO:0000256" key="6">
    <source>
        <dbReference type="RuleBase" id="RU361188"/>
    </source>
</evidence>
<dbReference type="InterPro" id="IPR017853">
    <property type="entry name" value="GH"/>
</dbReference>
<dbReference type="InterPro" id="IPR033452">
    <property type="entry name" value="GH30_C"/>
</dbReference>
<keyword evidence="4" id="KW-0732">Signal</keyword>
<sequence>MKATNQFYGGGFNGRLKGDVNGPYYQTWAKYFVRFFEEYAKLGINFWGVTVQNEAVSGVTSPWAAMYMSAEMHSKFIRPNSTKIDMVIDRGNDRNDLDGVAFVTPTNQHVVVLQNRNMTTVYQVEIQDAEIDGKALQLEIEPRSIVTIVWNKIY</sequence>
<dbReference type="WBParaSite" id="ACRNAN_Path_1268.g4954.t1">
    <property type="protein sequence ID" value="ACRNAN_Path_1268.g4954.t1"/>
    <property type="gene ID" value="ACRNAN_Path_1268.g4954"/>
</dbReference>
<dbReference type="InterPro" id="IPR033453">
    <property type="entry name" value="Glyco_hydro_30_TIM-barrel"/>
</dbReference>
<comment type="catalytic activity">
    <reaction evidence="1">
        <text>a beta-D-glucosyl-(1&lt;-&gt;1')-N-acylsphing-4-enine + H2O = an N-acylsphing-4-enine + D-glucose</text>
        <dbReference type="Rhea" id="RHEA:13269"/>
        <dbReference type="ChEBI" id="CHEBI:4167"/>
        <dbReference type="ChEBI" id="CHEBI:15377"/>
        <dbReference type="ChEBI" id="CHEBI:22801"/>
        <dbReference type="ChEBI" id="CHEBI:52639"/>
        <dbReference type="EC" id="3.2.1.45"/>
    </reaction>
    <physiologicalReaction direction="left-to-right" evidence="1">
        <dbReference type="Rhea" id="RHEA:13270"/>
    </physiologicalReaction>
</comment>
<evidence type="ECO:0000256" key="2">
    <source>
        <dbReference type="ARBA" id="ARBA00005382"/>
    </source>
</evidence>
<keyword evidence="6" id="KW-0443">Lipid metabolism</keyword>